<protein>
    <submittedName>
        <fullName evidence="1">Uncharacterized protein</fullName>
    </submittedName>
</protein>
<dbReference type="Proteomes" id="UP000746747">
    <property type="component" value="Unassembled WGS sequence"/>
</dbReference>
<dbReference type="AlphaFoldDB" id="A0A8J2MUX2"/>
<accession>A0A8J2MUX2</accession>
<proteinExistence type="predicted"/>
<organism evidence="1 2">
    <name type="scientific">Cercopithifilaria johnstoni</name>
    <dbReference type="NCBI Taxonomy" id="2874296"/>
    <lineage>
        <taxon>Eukaryota</taxon>
        <taxon>Metazoa</taxon>
        <taxon>Ecdysozoa</taxon>
        <taxon>Nematoda</taxon>
        <taxon>Chromadorea</taxon>
        <taxon>Rhabditida</taxon>
        <taxon>Spirurina</taxon>
        <taxon>Spiruromorpha</taxon>
        <taxon>Filarioidea</taxon>
        <taxon>Onchocercidae</taxon>
        <taxon>Cercopithifilaria</taxon>
    </lineage>
</organism>
<dbReference type="EMBL" id="CAKAEH010002026">
    <property type="protein sequence ID" value="CAG9540814.1"/>
    <property type="molecule type" value="Genomic_DNA"/>
</dbReference>
<gene>
    <name evidence="1" type="ORF">CJOHNSTONI_LOCUS10290</name>
</gene>
<comment type="caution">
    <text evidence="1">The sequence shown here is derived from an EMBL/GenBank/DDBJ whole genome shotgun (WGS) entry which is preliminary data.</text>
</comment>
<keyword evidence="2" id="KW-1185">Reference proteome</keyword>
<sequence>MAPVRNIKCSVQLSPKLLVCHDDDLTRITLKPSGYVYRTQNQNDNSPINFACRNQNDDKSTGLRNDGLGTLFQYL</sequence>
<name>A0A8J2MUX2_9BILA</name>
<evidence type="ECO:0000313" key="1">
    <source>
        <dbReference type="EMBL" id="CAG9540814.1"/>
    </source>
</evidence>
<evidence type="ECO:0000313" key="2">
    <source>
        <dbReference type="Proteomes" id="UP000746747"/>
    </source>
</evidence>
<reference evidence="1" key="1">
    <citation type="submission" date="2021-09" db="EMBL/GenBank/DDBJ databases">
        <authorList>
            <consortium name="Pathogen Informatics"/>
        </authorList>
    </citation>
    <scope>NUCLEOTIDE SEQUENCE</scope>
</reference>